<organism evidence="2 3">
    <name type="scientific">Pseudomonas amygdali pv. mori str. 301020</name>
    <dbReference type="NCBI Taxonomy" id="629261"/>
    <lineage>
        <taxon>Bacteria</taxon>
        <taxon>Pseudomonadati</taxon>
        <taxon>Pseudomonadota</taxon>
        <taxon>Gammaproteobacteria</taxon>
        <taxon>Pseudomonadales</taxon>
        <taxon>Pseudomonadaceae</taxon>
        <taxon>Pseudomonas</taxon>
        <taxon>Pseudomonas amygdali</taxon>
    </lineage>
</organism>
<evidence type="ECO:0000313" key="2">
    <source>
        <dbReference type="EMBL" id="EGH25260.1"/>
    </source>
</evidence>
<name>A0A656GIW9_PSEA0</name>
<feature type="compositionally biased region" description="Basic and acidic residues" evidence="1">
    <location>
        <begin position="1"/>
        <end position="16"/>
    </location>
</feature>
<comment type="caution">
    <text evidence="2">The sequence shown here is derived from an EMBL/GenBank/DDBJ whole genome shotgun (WGS) entry which is preliminary data.</text>
</comment>
<sequence>MRHDQPGQATRNDKACQPEPVGPRLARSSAKFTAWMRAQNDIDLARHKALNADDPVVFGLLCGIHSCSRSSGMKVSAAPADAAGMKSQRYRPRAVFL</sequence>
<dbReference type="Proteomes" id="UP000003465">
    <property type="component" value="Unassembled WGS sequence"/>
</dbReference>
<proteinExistence type="predicted"/>
<gene>
    <name evidence="2" type="ORF">PSYMO_28986</name>
</gene>
<dbReference type="EMBL" id="AEAG01001213">
    <property type="protein sequence ID" value="EGH25260.1"/>
    <property type="molecule type" value="Genomic_DNA"/>
</dbReference>
<evidence type="ECO:0000313" key="3">
    <source>
        <dbReference type="Proteomes" id="UP000003465"/>
    </source>
</evidence>
<reference evidence="2 3" key="1">
    <citation type="journal article" date="2011" name="PLoS Pathog.">
        <title>Dynamic evolution of pathogenicity revealed by sequencing and comparative genomics of 19 Pseudomonas syringae isolates.</title>
        <authorList>
            <person name="Baltrus D.A."/>
            <person name="Nishimura M.T."/>
            <person name="Romanchuk A."/>
            <person name="Chang J.H."/>
            <person name="Mukhtar M.S."/>
            <person name="Cherkis K."/>
            <person name="Roach J."/>
            <person name="Grant S.R."/>
            <person name="Jones C.D."/>
            <person name="Dangl J.L."/>
        </authorList>
    </citation>
    <scope>NUCLEOTIDE SEQUENCE [LARGE SCALE GENOMIC DNA]</scope>
    <source>
        <strain evidence="2 3">301020</strain>
    </source>
</reference>
<protein>
    <submittedName>
        <fullName evidence="2">Uncharacterized protein</fullName>
    </submittedName>
</protein>
<evidence type="ECO:0000256" key="1">
    <source>
        <dbReference type="SAM" id="MobiDB-lite"/>
    </source>
</evidence>
<dbReference type="AlphaFoldDB" id="A0A656GIW9"/>
<feature type="region of interest" description="Disordered" evidence="1">
    <location>
        <begin position="1"/>
        <end position="28"/>
    </location>
</feature>
<accession>A0A656GIW9</accession>